<comment type="cofactor">
    <cofactor evidence="1 4">
        <name>pyridoxal 5'-phosphate</name>
        <dbReference type="ChEBI" id="CHEBI:597326"/>
    </cofactor>
</comment>
<feature type="domain" description="EF-hand" evidence="6">
    <location>
        <begin position="729"/>
        <end position="764"/>
    </location>
</feature>
<feature type="active site" description="Proton donor" evidence="4">
    <location>
        <position position="438"/>
    </location>
</feature>
<evidence type="ECO:0000259" key="6">
    <source>
        <dbReference type="PROSITE" id="PS50222"/>
    </source>
</evidence>
<feature type="modified residue" description="N6-(pyridoxal phosphate)lysine" evidence="4">
    <location>
        <position position="142"/>
    </location>
</feature>
<dbReference type="PRINTS" id="PR01179">
    <property type="entry name" value="ODADCRBXLASE"/>
</dbReference>
<dbReference type="Gene3D" id="1.10.238.10">
    <property type="entry name" value="EF-hand"/>
    <property type="match status" value="1"/>
</dbReference>
<keyword evidence="3 4" id="KW-0663">Pyridoxal phosphate</keyword>
<keyword evidence="2" id="KW-0106">Calcium</keyword>
<evidence type="ECO:0000313" key="9">
    <source>
        <dbReference type="Proteomes" id="UP000332933"/>
    </source>
</evidence>
<dbReference type="Gene3D" id="2.40.37.10">
    <property type="entry name" value="Lyase, Ornithine Decarboxylase, Chain A, domain 1"/>
    <property type="match status" value="1"/>
</dbReference>
<organism evidence="8 9">
    <name type="scientific">Aphanomyces stellatus</name>
    <dbReference type="NCBI Taxonomy" id="120398"/>
    <lineage>
        <taxon>Eukaryota</taxon>
        <taxon>Sar</taxon>
        <taxon>Stramenopiles</taxon>
        <taxon>Oomycota</taxon>
        <taxon>Saprolegniomycetes</taxon>
        <taxon>Saprolegniales</taxon>
        <taxon>Verrucalvaceae</taxon>
        <taxon>Aphanomyces</taxon>
    </lineage>
</organism>
<dbReference type="PROSITE" id="PS50222">
    <property type="entry name" value="EF_HAND_2"/>
    <property type="match status" value="1"/>
</dbReference>
<dbReference type="Gene3D" id="3.20.20.10">
    <property type="entry name" value="Alanine racemase"/>
    <property type="match status" value="1"/>
</dbReference>
<evidence type="ECO:0000256" key="3">
    <source>
        <dbReference type="ARBA" id="ARBA00022898"/>
    </source>
</evidence>
<dbReference type="OrthoDB" id="5034579at2759"/>
<evidence type="ECO:0000256" key="5">
    <source>
        <dbReference type="RuleBase" id="RU003737"/>
    </source>
</evidence>
<dbReference type="InterPro" id="IPR018247">
    <property type="entry name" value="EF_Hand_1_Ca_BS"/>
</dbReference>
<accession>A0A485KM98</accession>
<dbReference type="InterPro" id="IPR022657">
    <property type="entry name" value="De-COase2_CS"/>
</dbReference>
<evidence type="ECO:0000256" key="1">
    <source>
        <dbReference type="ARBA" id="ARBA00001933"/>
    </source>
</evidence>
<dbReference type="InterPro" id="IPR022644">
    <property type="entry name" value="De-COase2_N"/>
</dbReference>
<dbReference type="GO" id="GO:0009089">
    <property type="term" value="P:lysine biosynthetic process via diaminopimelate"/>
    <property type="evidence" value="ECO:0007669"/>
    <property type="project" value="TreeGrafter"/>
</dbReference>
<dbReference type="GO" id="GO:0008836">
    <property type="term" value="F:diaminopimelate decarboxylase activity"/>
    <property type="evidence" value="ECO:0007669"/>
    <property type="project" value="TreeGrafter"/>
</dbReference>
<dbReference type="SUPFAM" id="SSF47473">
    <property type="entry name" value="EF-hand"/>
    <property type="match status" value="1"/>
</dbReference>
<dbReference type="EMBL" id="CAADRA010005152">
    <property type="protein sequence ID" value="VFT86109.1"/>
    <property type="molecule type" value="Genomic_DNA"/>
</dbReference>
<dbReference type="Pfam" id="PF02784">
    <property type="entry name" value="Orn_Arg_deC_N"/>
    <property type="match status" value="1"/>
</dbReference>
<sequence>MHTLFSHDFTQYVASPSDDGPRDLAAKVRPPKLPPSNAASQICSTLAVDPNMTVQELLAQHLDKLPLQVKSPAVHHDQFERQAYLQRGQLVEAVVQASVARGLVDGGARGAVDLFSMDIFLTRVASLKQAFPPSWVHALAIKANPLSGVLLEAKHLGIGLETASYAEATHAIALGFSPRHVIVDSPCKTRDQLRDLLRLGCHINLDNQYEIHTVTALLRESSPPCSATIGLRINPVVGGGAIAASSTATTTSKFGLAWTPETDAALTALFHDHPWLAGVHVHVGSQGCALSLLVAGAQRAVAFAKQTNQRLGRRQIKVVDIGGGVPTVYNGLAQEAVEYADYAALLQASVPELFTGEFDVVTEFGRSVFAKAGVTLSRVETVKRWNGQNIAVVHCGANQFLRPVYLPKTWPHVFSVFDAHGKLKEGNLVPQDIAGPLCFSGDILARNVYLPQIEPGDHIVMHDTGAYTMAMYSKFNSIPAPATYAFRHKGNALQFGLVCAQETVDETLAFWGPKEPVAWMECIIKGFLRPWNQQKVRAAEGSGGMWARSAPKLARHVQRQAASGRRVVDKHVSMTQFQRRSISMDALRSSISTFPKTVIEDQLDIKALDNVNALVSSLQATPLPAEDKFMQWLDQHVPAASDAPEAFDDVVANAIETLTALETDAWNGVKVSDVAVADANAAHQALQYLLLKYKIKDAARYFELLDKESSGSIRTSQLRDLVLSYASASSEDWLEHHFRVLDGNADGLVTEEEMQQLLLNILGVHKSVAKDLLEHHTQHWTPKHTKWFPKVVAEYETTLKVTEKIRCTWHFAGVPPIPEEDMFKEPPPVPPRFTLSYAELQTSLGDEFPEFHTMLRHYTQAIVDGRREFYEKRNSKRVNQVRGLGFVVFCGITDYVISILV</sequence>
<dbReference type="Pfam" id="PF00278">
    <property type="entry name" value="Orn_DAP_Arg_deC"/>
    <property type="match status" value="1"/>
</dbReference>
<evidence type="ECO:0000313" key="8">
    <source>
        <dbReference type="EMBL" id="VFT86109.1"/>
    </source>
</evidence>
<reference evidence="8 9" key="1">
    <citation type="submission" date="2019-03" db="EMBL/GenBank/DDBJ databases">
        <authorList>
            <person name="Gaulin E."/>
            <person name="Dumas B."/>
        </authorList>
    </citation>
    <scope>NUCLEOTIDE SEQUENCE [LARGE SCALE GENOMIC DNA]</scope>
    <source>
        <strain evidence="8">CBS 568.67</strain>
    </source>
</reference>
<evidence type="ECO:0000256" key="2">
    <source>
        <dbReference type="ARBA" id="ARBA00022837"/>
    </source>
</evidence>
<evidence type="ECO:0000256" key="4">
    <source>
        <dbReference type="PIRSR" id="PIRSR600183-50"/>
    </source>
</evidence>
<dbReference type="SUPFAM" id="SSF51419">
    <property type="entry name" value="PLP-binding barrel"/>
    <property type="match status" value="1"/>
</dbReference>
<dbReference type="InterPro" id="IPR000183">
    <property type="entry name" value="Orn/DAP/Arg_de-COase"/>
</dbReference>
<gene>
    <name evidence="8" type="primary">Aste57867_9226</name>
    <name evidence="7" type="ORF">As57867_009190</name>
    <name evidence="8" type="ORF">ASTE57867_9226</name>
</gene>
<dbReference type="PANTHER" id="PTHR43727">
    <property type="entry name" value="DIAMINOPIMELATE DECARBOXYLASE"/>
    <property type="match status" value="1"/>
</dbReference>
<dbReference type="InterPro" id="IPR009006">
    <property type="entry name" value="Ala_racemase/Decarboxylase_C"/>
</dbReference>
<keyword evidence="9" id="KW-1185">Reference proteome</keyword>
<dbReference type="PROSITE" id="PS00018">
    <property type="entry name" value="EF_HAND_1"/>
    <property type="match status" value="1"/>
</dbReference>
<name>A0A485KM98_9STRA</name>
<protein>
    <submittedName>
        <fullName evidence="8">Aste57867_9226 protein</fullName>
    </submittedName>
</protein>
<dbReference type="SUPFAM" id="SSF50621">
    <property type="entry name" value="Alanine racemase C-terminal domain-like"/>
    <property type="match status" value="1"/>
</dbReference>
<dbReference type="AlphaFoldDB" id="A0A485KM98"/>
<dbReference type="Proteomes" id="UP000332933">
    <property type="component" value="Unassembled WGS sequence"/>
</dbReference>
<dbReference type="InterPro" id="IPR002048">
    <property type="entry name" value="EF_hand_dom"/>
</dbReference>
<dbReference type="GO" id="GO:0005509">
    <property type="term" value="F:calcium ion binding"/>
    <property type="evidence" value="ECO:0007669"/>
    <property type="project" value="InterPro"/>
</dbReference>
<dbReference type="InterPro" id="IPR022643">
    <property type="entry name" value="De-COase2_C"/>
</dbReference>
<dbReference type="PANTHER" id="PTHR43727:SF3">
    <property type="entry name" value="GROUP IV DECARBOXYLASE"/>
    <property type="match status" value="1"/>
</dbReference>
<dbReference type="PROSITE" id="PS00879">
    <property type="entry name" value="ODR_DC_2_2"/>
    <property type="match status" value="1"/>
</dbReference>
<dbReference type="InterPro" id="IPR011992">
    <property type="entry name" value="EF-hand-dom_pair"/>
</dbReference>
<dbReference type="EMBL" id="VJMH01005131">
    <property type="protein sequence ID" value="KAF0700271.1"/>
    <property type="molecule type" value="Genomic_DNA"/>
</dbReference>
<evidence type="ECO:0000313" key="7">
    <source>
        <dbReference type="EMBL" id="KAF0700271.1"/>
    </source>
</evidence>
<comment type="similarity">
    <text evidence="5">Belongs to the Orn/Lys/Arg decarboxylase class-II family.</text>
</comment>
<dbReference type="InterPro" id="IPR029066">
    <property type="entry name" value="PLP-binding_barrel"/>
</dbReference>
<reference evidence="7" key="2">
    <citation type="submission" date="2019-06" db="EMBL/GenBank/DDBJ databases">
        <title>Genomics analysis of Aphanomyces spp. identifies a new class of oomycete effector associated with host adaptation.</title>
        <authorList>
            <person name="Gaulin E."/>
        </authorList>
    </citation>
    <scope>NUCLEOTIDE SEQUENCE</scope>
    <source>
        <strain evidence="7">CBS 578.67</strain>
    </source>
</reference>
<proteinExistence type="inferred from homology"/>